<dbReference type="InterPro" id="IPR016135">
    <property type="entry name" value="UBQ-conjugating_enzyme/RWD"/>
</dbReference>
<name>A0AAD9PT89_ACRCE</name>
<feature type="domain" description="RWD" evidence="2">
    <location>
        <begin position="9"/>
        <end position="111"/>
    </location>
</feature>
<reference evidence="3" key="1">
    <citation type="journal article" date="2023" name="G3 (Bethesda)">
        <title>Whole genome assembly and annotation of the endangered Caribbean coral Acropora cervicornis.</title>
        <authorList>
            <person name="Selwyn J.D."/>
            <person name="Vollmer S.V."/>
        </authorList>
    </citation>
    <scope>NUCLEOTIDE SEQUENCE</scope>
    <source>
        <strain evidence="3">K2</strain>
    </source>
</reference>
<dbReference type="CDD" id="cd23817">
    <property type="entry name" value="RWD-RWDD4"/>
    <property type="match status" value="1"/>
</dbReference>
<sequence>MSCEEDQEDEREALRSIYESDENFIEINPTTFQYKFGDDGHFKSFLLEVSWPDDYPTCFPNMNLDAFYNKHISCHLKESIKFRIKEQFDMCVGSAVTYSIFDWTMEHQEELMAEQQEQEIKEEQTPSKEDCNSAKKKEKKENLTKSQKRRLADKTNHKGERERGWNWVDVVKHLSKSGQKD</sequence>
<dbReference type="AlphaFoldDB" id="A0AAD9PT89"/>
<dbReference type="PROSITE" id="PS50908">
    <property type="entry name" value="RWD"/>
    <property type="match status" value="1"/>
</dbReference>
<dbReference type="Pfam" id="PF05773">
    <property type="entry name" value="RWD"/>
    <property type="match status" value="1"/>
</dbReference>
<dbReference type="PANTHER" id="PTHR21275">
    <property type="entry name" value="RWD DOMAIN-CONTAINING PROTEIN 4"/>
    <property type="match status" value="1"/>
</dbReference>
<feature type="compositionally biased region" description="Basic and acidic residues" evidence="1">
    <location>
        <begin position="118"/>
        <end position="143"/>
    </location>
</feature>
<feature type="compositionally biased region" description="Basic and acidic residues" evidence="1">
    <location>
        <begin position="150"/>
        <end position="162"/>
    </location>
</feature>
<dbReference type="InterPro" id="IPR042770">
    <property type="entry name" value="RWDD4"/>
</dbReference>
<comment type="caution">
    <text evidence="3">The sequence shown here is derived from an EMBL/GenBank/DDBJ whole genome shotgun (WGS) entry which is preliminary data.</text>
</comment>
<evidence type="ECO:0000259" key="2">
    <source>
        <dbReference type="PROSITE" id="PS50908"/>
    </source>
</evidence>
<dbReference type="SMART" id="SM00591">
    <property type="entry name" value="RWD"/>
    <property type="match status" value="1"/>
</dbReference>
<proteinExistence type="predicted"/>
<dbReference type="InterPro" id="IPR006575">
    <property type="entry name" value="RWD_dom"/>
</dbReference>
<protein>
    <submittedName>
        <fullName evidence="3">RWD domain-containing protein 4</fullName>
    </submittedName>
</protein>
<dbReference type="Gene3D" id="3.10.110.10">
    <property type="entry name" value="Ubiquitin Conjugating Enzyme"/>
    <property type="match status" value="1"/>
</dbReference>
<evidence type="ECO:0000313" key="3">
    <source>
        <dbReference type="EMBL" id="KAK2548544.1"/>
    </source>
</evidence>
<reference evidence="3" key="2">
    <citation type="journal article" date="2023" name="Science">
        <title>Genomic signatures of disease resistance in endangered staghorn corals.</title>
        <authorList>
            <person name="Vollmer S.V."/>
            <person name="Selwyn J.D."/>
            <person name="Despard B.A."/>
            <person name="Roesel C.L."/>
        </authorList>
    </citation>
    <scope>NUCLEOTIDE SEQUENCE</scope>
    <source>
        <strain evidence="3">K2</strain>
    </source>
</reference>
<dbReference type="PANTHER" id="PTHR21275:SF1">
    <property type="entry name" value="RWD DOMAIN-CONTAINING PROTEIN 4"/>
    <property type="match status" value="1"/>
</dbReference>
<evidence type="ECO:0000256" key="1">
    <source>
        <dbReference type="SAM" id="MobiDB-lite"/>
    </source>
</evidence>
<gene>
    <name evidence="3" type="ORF">P5673_031213</name>
</gene>
<feature type="region of interest" description="Disordered" evidence="1">
    <location>
        <begin position="112"/>
        <end position="162"/>
    </location>
</feature>
<dbReference type="Proteomes" id="UP001249851">
    <property type="component" value="Unassembled WGS sequence"/>
</dbReference>
<keyword evidence="4" id="KW-1185">Reference proteome</keyword>
<accession>A0AAD9PT89</accession>
<dbReference type="SUPFAM" id="SSF54495">
    <property type="entry name" value="UBC-like"/>
    <property type="match status" value="1"/>
</dbReference>
<organism evidence="3 4">
    <name type="scientific">Acropora cervicornis</name>
    <name type="common">Staghorn coral</name>
    <dbReference type="NCBI Taxonomy" id="6130"/>
    <lineage>
        <taxon>Eukaryota</taxon>
        <taxon>Metazoa</taxon>
        <taxon>Cnidaria</taxon>
        <taxon>Anthozoa</taxon>
        <taxon>Hexacorallia</taxon>
        <taxon>Scleractinia</taxon>
        <taxon>Astrocoeniina</taxon>
        <taxon>Acroporidae</taxon>
        <taxon>Acropora</taxon>
    </lineage>
</organism>
<dbReference type="EMBL" id="JARQWQ010000144">
    <property type="protein sequence ID" value="KAK2548544.1"/>
    <property type="molecule type" value="Genomic_DNA"/>
</dbReference>
<evidence type="ECO:0000313" key="4">
    <source>
        <dbReference type="Proteomes" id="UP001249851"/>
    </source>
</evidence>